<reference evidence="1 2" key="1">
    <citation type="submission" date="2019-04" db="EMBL/GenBank/DDBJ databases">
        <title>Complete genome sequence of Agrobacterium tumefaciens CFBP7129.</title>
        <authorList>
            <person name="Haryono M."/>
            <person name="Lin Y.-C."/>
            <person name="Lai E.-M."/>
            <person name="Kuo C.-H."/>
        </authorList>
    </citation>
    <scope>NUCLEOTIDE SEQUENCE [LARGE SCALE GENOMIC DNA]</scope>
    <source>
        <strain evidence="1 2">CFBP7129</strain>
    </source>
</reference>
<sequence>MSAPQPCRWPAFAPPLTMTPYLRLKADVFEIMVVSIMAKINTIDLSEDDGLANNFVNACQIS</sequence>
<name>A0A4D7YM74_AGRTU</name>
<dbReference type="EMBL" id="CP039923">
    <property type="protein sequence ID" value="QCL96747.1"/>
    <property type="molecule type" value="Genomic_DNA"/>
</dbReference>
<dbReference type="AlphaFoldDB" id="A0A4D7YM74"/>
<gene>
    <name evidence="1" type="ORF">CFBP7129_21490</name>
</gene>
<evidence type="ECO:0000313" key="1">
    <source>
        <dbReference type="EMBL" id="QCL96747.1"/>
    </source>
</evidence>
<evidence type="ECO:0000313" key="2">
    <source>
        <dbReference type="Proteomes" id="UP000298649"/>
    </source>
</evidence>
<protein>
    <submittedName>
        <fullName evidence="1">Uncharacterized protein</fullName>
    </submittedName>
</protein>
<organism evidence="1 2">
    <name type="scientific">Agrobacterium tumefaciens</name>
    <dbReference type="NCBI Taxonomy" id="358"/>
    <lineage>
        <taxon>Bacteria</taxon>
        <taxon>Pseudomonadati</taxon>
        <taxon>Pseudomonadota</taxon>
        <taxon>Alphaproteobacteria</taxon>
        <taxon>Hyphomicrobiales</taxon>
        <taxon>Rhizobiaceae</taxon>
        <taxon>Rhizobium/Agrobacterium group</taxon>
        <taxon>Agrobacterium</taxon>
        <taxon>Agrobacterium tumefaciens complex</taxon>
    </lineage>
</organism>
<dbReference type="Proteomes" id="UP000298649">
    <property type="component" value="Chromosome linear"/>
</dbReference>
<proteinExistence type="predicted"/>
<accession>A0A4D7YM74</accession>
<dbReference type="RefSeq" id="WP_137005343.1">
    <property type="nucleotide sequence ID" value="NZ_CP039923.1"/>
</dbReference>